<proteinExistence type="predicted"/>
<dbReference type="Gene3D" id="3.30.1240.10">
    <property type="match status" value="1"/>
</dbReference>
<protein>
    <recommendedName>
        <fullName evidence="3">Cof-type HAD-IIB family hydrolase</fullName>
    </recommendedName>
</protein>
<evidence type="ECO:0000313" key="2">
    <source>
        <dbReference type="Proteomes" id="UP000632154"/>
    </source>
</evidence>
<evidence type="ECO:0008006" key="3">
    <source>
        <dbReference type="Google" id="ProtNLM"/>
    </source>
</evidence>
<dbReference type="InterPro" id="IPR023214">
    <property type="entry name" value="HAD_sf"/>
</dbReference>
<dbReference type="InterPro" id="IPR006379">
    <property type="entry name" value="HAD-SF_hydro_IIB"/>
</dbReference>
<keyword evidence="2" id="KW-1185">Reference proteome</keyword>
<dbReference type="PROSITE" id="PS01229">
    <property type="entry name" value="COF_2"/>
    <property type="match status" value="1"/>
</dbReference>
<comment type="caution">
    <text evidence="1">The sequence shown here is derived from an EMBL/GenBank/DDBJ whole genome shotgun (WGS) entry which is preliminary data.</text>
</comment>
<dbReference type="NCBIfam" id="TIGR00099">
    <property type="entry name" value="Cof-subfamily"/>
    <property type="match status" value="1"/>
</dbReference>
<gene>
    <name evidence="1" type="ORF">GCM10017783_18610</name>
</gene>
<dbReference type="NCBIfam" id="TIGR01484">
    <property type="entry name" value="HAD-SF-IIB"/>
    <property type="match status" value="1"/>
</dbReference>
<dbReference type="RefSeq" id="WP_189643422.1">
    <property type="nucleotide sequence ID" value="NZ_BNAL01000024.1"/>
</dbReference>
<dbReference type="PANTHER" id="PTHR10000:SF8">
    <property type="entry name" value="HAD SUPERFAMILY HYDROLASE-LIKE, TYPE 3"/>
    <property type="match status" value="1"/>
</dbReference>
<organism evidence="1 2">
    <name type="scientific">Deinococcus piscis</name>
    <dbReference type="NCBI Taxonomy" id="394230"/>
    <lineage>
        <taxon>Bacteria</taxon>
        <taxon>Thermotogati</taxon>
        <taxon>Deinococcota</taxon>
        <taxon>Deinococci</taxon>
        <taxon>Deinococcales</taxon>
        <taxon>Deinococcaceae</taxon>
        <taxon>Deinococcus</taxon>
    </lineage>
</organism>
<name>A0ABQ3K732_9DEIO</name>
<dbReference type="EMBL" id="BNAL01000024">
    <property type="protein sequence ID" value="GHG06297.1"/>
    <property type="molecule type" value="Genomic_DNA"/>
</dbReference>
<dbReference type="InterPro" id="IPR036412">
    <property type="entry name" value="HAD-like_sf"/>
</dbReference>
<reference evidence="2" key="1">
    <citation type="journal article" date="2019" name="Int. J. Syst. Evol. Microbiol.">
        <title>The Global Catalogue of Microorganisms (GCM) 10K type strain sequencing project: providing services to taxonomists for standard genome sequencing and annotation.</title>
        <authorList>
            <consortium name="The Broad Institute Genomics Platform"/>
            <consortium name="The Broad Institute Genome Sequencing Center for Infectious Disease"/>
            <person name="Wu L."/>
            <person name="Ma J."/>
        </authorList>
    </citation>
    <scope>NUCLEOTIDE SEQUENCE [LARGE SCALE GENOMIC DNA]</scope>
    <source>
        <strain evidence="2">CGMCC 1.18439</strain>
    </source>
</reference>
<dbReference type="PANTHER" id="PTHR10000">
    <property type="entry name" value="PHOSPHOSERINE PHOSPHATASE"/>
    <property type="match status" value="1"/>
</dbReference>
<sequence>MLALVCIDVDGTLVGTNNEVRDDVWAALEEARAAGIRLVLCSGRPAFGRAREYAERMQPGGWHVFQNGASVVRVDTGESLSSEFPAAELRDLLDAAERSGELLEVYTDAAYASTLRDNYAQEHADLLGVPFPPLWPAELEGTPVRAQWLIRYEQLEAIKAMTPASVDLHPAGSPRMRDTLFVSMTAPGTSKGTAIQRIAQTYGIPLERCMMVGDGENDLQALAVVGHPVAMGNAEPIVKAAARYQVGHVDAGGLLEALALAQQL</sequence>
<evidence type="ECO:0000313" key="1">
    <source>
        <dbReference type="EMBL" id="GHG06297.1"/>
    </source>
</evidence>
<dbReference type="InterPro" id="IPR000150">
    <property type="entry name" value="Cof"/>
</dbReference>
<accession>A0ABQ3K732</accession>
<dbReference type="Pfam" id="PF08282">
    <property type="entry name" value="Hydrolase_3"/>
    <property type="match status" value="1"/>
</dbReference>
<dbReference type="Gene3D" id="3.40.50.1000">
    <property type="entry name" value="HAD superfamily/HAD-like"/>
    <property type="match status" value="1"/>
</dbReference>
<dbReference type="Proteomes" id="UP000632154">
    <property type="component" value="Unassembled WGS sequence"/>
</dbReference>
<dbReference type="SUPFAM" id="SSF56784">
    <property type="entry name" value="HAD-like"/>
    <property type="match status" value="1"/>
</dbReference>